<dbReference type="EMBL" id="MFZO01000002">
    <property type="protein sequence ID" value="OGK25816.1"/>
    <property type="molecule type" value="Genomic_DNA"/>
</dbReference>
<dbReference type="InterPro" id="IPR013783">
    <property type="entry name" value="Ig-like_fold"/>
</dbReference>
<keyword evidence="1" id="KW-1133">Transmembrane helix</keyword>
<dbReference type="AlphaFoldDB" id="A0A1F7H4K0"/>
<evidence type="ECO:0000256" key="1">
    <source>
        <dbReference type="SAM" id="Phobius"/>
    </source>
</evidence>
<sequence>MKKETVIAIFFGIVFGASVALVLLAKNKEFQLAKTKTIAPTEKIKKLSKKVVVNLKSLEILEPQDGSIFNAETVKIKGKADTDALIIIQSPIKDLVFNNEQEQFSVIFPLALGENVIRITSHPKDTSVRPQEKELHIYNLDEQL</sequence>
<reference evidence="2 3" key="1">
    <citation type="journal article" date="2016" name="Nat. Commun.">
        <title>Thousands of microbial genomes shed light on interconnected biogeochemical processes in an aquifer system.</title>
        <authorList>
            <person name="Anantharaman K."/>
            <person name="Brown C.T."/>
            <person name="Hug L.A."/>
            <person name="Sharon I."/>
            <person name="Castelle C.J."/>
            <person name="Probst A.J."/>
            <person name="Thomas B.C."/>
            <person name="Singh A."/>
            <person name="Wilkins M.J."/>
            <person name="Karaoz U."/>
            <person name="Brodie E.L."/>
            <person name="Williams K.H."/>
            <person name="Hubbard S.S."/>
            <person name="Banfield J.F."/>
        </authorList>
    </citation>
    <scope>NUCLEOTIDE SEQUENCE [LARGE SCALE GENOMIC DNA]</scope>
</reference>
<proteinExistence type="predicted"/>
<keyword evidence="1" id="KW-0812">Transmembrane</keyword>
<dbReference type="Gene3D" id="2.60.40.10">
    <property type="entry name" value="Immunoglobulins"/>
    <property type="match status" value="1"/>
</dbReference>
<evidence type="ECO:0008006" key="4">
    <source>
        <dbReference type="Google" id="ProtNLM"/>
    </source>
</evidence>
<keyword evidence="1" id="KW-0472">Membrane</keyword>
<evidence type="ECO:0000313" key="2">
    <source>
        <dbReference type="EMBL" id="OGK25816.1"/>
    </source>
</evidence>
<dbReference type="Proteomes" id="UP000177913">
    <property type="component" value="Unassembled WGS sequence"/>
</dbReference>
<gene>
    <name evidence="2" type="ORF">A3C25_02805</name>
</gene>
<feature type="transmembrane region" description="Helical" evidence="1">
    <location>
        <begin position="6"/>
        <end position="25"/>
    </location>
</feature>
<evidence type="ECO:0000313" key="3">
    <source>
        <dbReference type="Proteomes" id="UP000177913"/>
    </source>
</evidence>
<comment type="caution">
    <text evidence="2">The sequence shown here is derived from an EMBL/GenBank/DDBJ whole genome shotgun (WGS) entry which is preliminary data.</text>
</comment>
<name>A0A1F7H4K0_9BACT</name>
<accession>A0A1F7H4K0</accession>
<organism evidence="2 3">
    <name type="scientific">Candidatus Roizmanbacteria bacterium RIFCSPHIGHO2_02_FULL_38_11</name>
    <dbReference type="NCBI Taxonomy" id="1802039"/>
    <lineage>
        <taxon>Bacteria</taxon>
        <taxon>Candidatus Roizmaniibacteriota</taxon>
    </lineage>
</organism>
<protein>
    <recommendedName>
        <fullName evidence="4">Bacterial spore germination immunoglobulin-like domain-containing protein</fullName>
    </recommendedName>
</protein>